<dbReference type="EMBL" id="HACA01002930">
    <property type="protein sequence ID" value="CDW20291.1"/>
    <property type="molecule type" value="Transcribed_RNA"/>
</dbReference>
<feature type="non-terminal residue" evidence="1">
    <location>
        <position position="1"/>
    </location>
</feature>
<evidence type="ECO:0000313" key="1">
    <source>
        <dbReference type="EMBL" id="CDW20291.1"/>
    </source>
</evidence>
<dbReference type="AlphaFoldDB" id="A0A0K2T4A5"/>
<protein>
    <submittedName>
        <fullName evidence="1">Uncharacterized protein</fullName>
    </submittedName>
</protein>
<proteinExistence type="predicted"/>
<reference evidence="1" key="1">
    <citation type="submission" date="2014-05" db="EMBL/GenBank/DDBJ databases">
        <authorList>
            <person name="Chronopoulou M."/>
        </authorList>
    </citation>
    <scope>NUCLEOTIDE SEQUENCE</scope>
    <source>
        <tissue evidence="1">Whole organism</tissue>
    </source>
</reference>
<name>A0A0K2T4A5_LEPSM</name>
<accession>A0A0K2T4A5</accession>
<organism evidence="1">
    <name type="scientific">Lepeophtheirus salmonis</name>
    <name type="common">Salmon louse</name>
    <name type="synonym">Caligus salmonis</name>
    <dbReference type="NCBI Taxonomy" id="72036"/>
    <lineage>
        <taxon>Eukaryota</taxon>
        <taxon>Metazoa</taxon>
        <taxon>Ecdysozoa</taxon>
        <taxon>Arthropoda</taxon>
        <taxon>Crustacea</taxon>
        <taxon>Multicrustacea</taxon>
        <taxon>Hexanauplia</taxon>
        <taxon>Copepoda</taxon>
        <taxon>Siphonostomatoida</taxon>
        <taxon>Caligidae</taxon>
        <taxon>Lepeophtheirus</taxon>
    </lineage>
</organism>
<sequence>IGPCTLKKEILRLEIIRHYHQNEIRRGSPYSSRNSFRRNFKNGGKETNRWIRFNRFKSKLEFTDYHFWSIKKNILKFNHVFLTY</sequence>